<dbReference type="AlphaFoldDB" id="A0A6J2XGK9"/>
<evidence type="ECO:0000313" key="4">
    <source>
        <dbReference type="RefSeq" id="XP_030750080.1"/>
    </source>
</evidence>
<dbReference type="OrthoDB" id="3247158at2759"/>
<organism evidence="3 4">
    <name type="scientific">Sitophilus oryzae</name>
    <name type="common">Rice weevil</name>
    <name type="synonym">Curculio oryzae</name>
    <dbReference type="NCBI Taxonomy" id="7048"/>
    <lineage>
        <taxon>Eukaryota</taxon>
        <taxon>Metazoa</taxon>
        <taxon>Ecdysozoa</taxon>
        <taxon>Arthropoda</taxon>
        <taxon>Hexapoda</taxon>
        <taxon>Insecta</taxon>
        <taxon>Pterygota</taxon>
        <taxon>Neoptera</taxon>
        <taxon>Endopterygota</taxon>
        <taxon>Coleoptera</taxon>
        <taxon>Polyphaga</taxon>
        <taxon>Cucujiformia</taxon>
        <taxon>Curculionidae</taxon>
        <taxon>Dryophthorinae</taxon>
        <taxon>Sitophilus</taxon>
    </lineage>
</organism>
<dbReference type="PROSITE" id="PS50103">
    <property type="entry name" value="ZF_C3H1"/>
    <property type="match status" value="2"/>
</dbReference>
<keyword evidence="1" id="KW-0862">Zinc</keyword>
<feature type="domain" description="C3H1-type" evidence="2">
    <location>
        <begin position="515"/>
        <end position="542"/>
    </location>
</feature>
<dbReference type="KEGG" id="soy:115877872"/>
<dbReference type="SMART" id="SM00356">
    <property type="entry name" value="ZnF_C3H1"/>
    <property type="match status" value="4"/>
</dbReference>
<evidence type="ECO:0000313" key="3">
    <source>
        <dbReference type="Proteomes" id="UP000504635"/>
    </source>
</evidence>
<feature type="domain" description="C3H1-type" evidence="2">
    <location>
        <begin position="488"/>
        <end position="514"/>
    </location>
</feature>
<evidence type="ECO:0000256" key="1">
    <source>
        <dbReference type="PROSITE-ProRule" id="PRU00723"/>
    </source>
</evidence>
<evidence type="ECO:0000259" key="2">
    <source>
        <dbReference type="PROSITE" id="PS50103"/>
    </source>
</evidence>
<keyword evidence="3" id="KW-1185">Reference proteome</keyword>
<dbReference type="GeneID" id="115877872"/>
<dbReference type="Gene3D" id="4.10.1000.10">
    <property type="entry name" value="Zinc finger, CCCH-type"/>
    <property type="match status" value="2"/>
</dbReference>
<gene>
    <name evidence="4" type="primary">LOC115877872</name>
</gene>
<accession>A0A6J2XGK9</accession>
<name>A0A6J2XGK9_SITOR</name>
<dbReference type="PANTHER" id="PTHR46156:SF1">
    <property type="entry name" value="ZINC FINGER CCCH DOMAIN-CONTAINING PROTEIN 3"/>
    <property type="match status" value="1"/>
</dbReference>
<sequence length="645" mass="75197">MNYEDYYQSNVNVSPWENSNYVSNLNSHDSLQNDYPKTSKVYVNPNFHRNVGQTKTIHINPRIAMICDSYHMQNKSSQANCNNVPRNTKIHINPKMANIKLPQNVHINPNFKCVVPSPNISNAFDNVNKSEEESLSLSTKTSSFKNNELVPVAEQSKVIKRRNSVKSKFKIVKSNCQSPYKHIKDNSSKYKVDHRRRKSITIELKNEKKYIKMNVKRTTKSNPIRLSQKHLSLVKINGIMYKKSPNSLRTLNTPVKKKSIWNKKEKYELLKKSDPRIEQKDVKTDNKTTCQPIRKSQLDTISRFKVDHRKRKSIDIEPRDRRKYIFKNKLLCLTDLLKGSIVKKTPSKTSQKSLSIVRINNVMYKKSKNSLRRAYVSSTPTKKVSPEITKSKYKLVKRSKDVESVNRNIIKIRKMLSPLKIGSVKLFSKKLKICNIPCPYYRKYGVCRGKENGKCFRKHDPDQIALCTKFLQGACIKEKCLLSHKVSPEKMPTCKFFLEGSCIKETCSYLHVKLNKNADICRDFLEGFCRKAAECDRRHQYLCPEYEKHGKCTKQRCPYPHGKMVRSYLIHKSKFAKNYSDKNKVDQTEQRKVVNEKLDKIDERLRYYKNDKAEYEIEQENGSKNLELLARPKLGSLPAFIPFTE</sequence>
<dbReference type="PANTHER" id="PTHR46156">
    <property type="entry name" value="CCCH ZINGC FINGER"/>
    <property type="match status" value="1"/>
</dbReference>
<dbReference type="GO" id="GO:0005634">
    <property type="term" value="C:nucleus"/>
    <property type="evidence" value="ECO:0007669"/>
    <property type="project" value="TreeGrafter"/>
</dbReference>
<keyword evidence="1" id="KW-0863">Zinc-finger</keyword>
<dbReference type="Proteomes" id="UP000504635">
    <property type="component" value="Unplaced"/>
</dbReference>
<keyword evidence="1" id="KW-0479">Metal-binding</keyword>
<dbReference type="InterPro" id="IPR000571">
    <property type="entry name" value="Znf_CCCH"/>
</dbReference>
<feature type="zinc finger region" description="C3H1-type" evidence="1">
    <location>
        <begin position="488"/>
        <end position="514"/>
    </location>
</feature>
<dbReference type="RefSeq" id="XP_030750080.1">
    <property type="nucleotide sequence ID" value="XM_030894220.1"/>
</dbReference>
<dbReference type="CTD" id="23144"/>
<feature type="zinc finger region" description="C3H1-type" evidence="1">
    <location>
        <begin position="515"/>
        <end position="542"/>
    </location>
</feature>
<protein>
    <submittedName>
        <fullName evidence="4">Zinc finger CCCH domain-containing protein 3</fullName>
    </submittedName>
</protein>
<reference evidence="4" key="1">
    <citation type="submission" date="2025-08" db="UniProtKB">
        <authorList>
            <consortium name="RefSeq"/>
        </authorList>
    </citation>
    <scope>IDENTIFICATION</scope>
    <source>
        <tissue evidence="4">Gonads</tissue>
    </source>
</reference>
<proteinExistence type="predicted"/>
<dbReference type="InParanoid" id="A0A6J2XGK9"/>
<dbReference type="GO" id="GO:0008270">
    <property type="term" value="F:zinc ion binding"/>
    <property type="evidence" value="ECO:0007669"/>
    <property type="project" value="UniProtKB-KW"/>
</dbReference>